<dbReference type="Gene3D" id="3.40.50.1240">
    <property type="entry name" value="Phosphoglycerate mutase-like"/>
    <property type="match status" value="1"/>
</dbReference>
<dbReference type="EMBL" id="JAKZHW010000001">
    <property type="protein sequence ID" value="MCH8616483.1"/>
    <property type="molecule type" value="Genomic_DNA"/>
</dbReference>
<evidence type="ECO:0000313" key="2">
    <source>
        <dbReference type="Proteomes" id="UP001203058"/>
    </source>
</evidence>
<protein>
    <submittedName>
        <fullName evidence="1">Histidine phosphatase family protein</fullName>
    </submittedName>
</protein>
<dbReference type="InterPro" id="IPR029033">
    <property type="entry name" value="His_PPase_superfam"/>
</dbReference>
<accession>A0ABS9VNC1</accession>
<comment type="caution">
    <text evidence="1">The sequence shown here is derived from an EMBL/GenBank/DDBJ whole genome shotgun (WGS) entry which is preliminary data.</text>
</comment>
<dbReference type="Proteomes" id="UP001203058">
    <property type="component" value="Unassembled WGS sequence"/>
</dbReference>
<dbReference type="CDD" id="cd07067">
    <property type="entry name" value="HP_PGM_like"/>
    <property type="match status" value="1"/>
</dbReference>
<dbReference type="PANTHER" id="PTHR47623">
    <property type="entry name" value="OS09G0287300 PROTEIN"/>
    <property type="match status" value="1"/>
</dbReference>
<gene>
    <name evidence="1" type="ORF">LZ016_10270</name>
</gene>
<proteinExistence type="predicted"/>
<evidence type="ECO:0000313" key="1">
    <source>
        <dbReference type="EMBL" id="MCH8616483.1"/>
    </source>
</evidence>
<dbReference type="SMART" id="SM00855">
    <property type="entry name" value="PGAM"/>
    <property type="match status" value="1"/>
</dbReference>
<organism evidence="1 2">
    <name type="scientific">Sphingomonas telluris</name>
    <dbReference type="NCBI Taxonomy" id="2907998"/>
    <lineage>
        <taxon>Bacteria</taxon>
        <taxon>Pseudomonadati</taxon>
        <taxon>Pseudomonadota</taxon>
        <taxon>Alphaproteobacteria</taxon>
        <taxon>Sphingomonadales</taxon>
        <taxon>Sphingomonadaceae</taxon>
        <taxon>Sphingomonas</taxon>
    </lineage>
</organism>
<reference evidence="1 2" key="1">
    <citation type="submission" date="2022-03" db="EMBL/GenBank/DDBJ databases">
        <authorList>
            <person name="Jo J.-H."/>
            <person name="Im W.-T."/>
        </authorList>
    </citation>
    <scope>NUCLEOTIDE SEQUENCE [LARGE SCALE GENOMIC DNA]</scope>
    <source>
        <strain evidence="1 2">SM33</strain>
    </source>
</reference>
<keyword evidence="2" id="KW-1185">Reference proteome</keyword>
<dbReference type="RefSeq" id="WP_241447280.1">
    <property type="nucleotide sequence ID" value="NZ_JAKZHW010000001.1"/>
</dbReference>
<sequence length="168" mass="18685">MRTLYVLRHAKSDWGESSLEDFDRPLNDRGRKAAKAIGKELRKRKIKPDLVLASPAERAKQTLRRVQDAHGTPFEVTEDARIYLAEPDVLIDAIRNAPDDATHLMIVGHNPGLQELVLALATPGELRDEAEEKFPTAALAQIRFDADRWSDVAPGGGTLDMLLRPSDL</sequence>
<dbReference type="PANTHER" id="PTHR47623:SF1">
    <property type="entry name" value="OS09G0287300 PROTEIN"/>
    <property type="match status" value="1"/>
</dbReference>
<dbReference type="Pfam" id="PF00300">
    <property type="entry name" value="His_Phos_1"/>
    <property type="match status" value="1"/>
</dbReference>
<name>A0ABS9VNC1_9SPHN</name>
<dbReference type="SUPFAM" id="SSF53254">
    <property type="entry name" value="Phosphoglycerate mutase-like"/>
    <property type="match status" value="1"/>
</dbReference>
<dbReference type="InterPro" id="IPR013078">
    <property type="entry name" value="His_Pase_superF_clade-1"/>
</dbReference>